<evidence type="ECO:0000313" key="3">
    <source>
        <dbReference type="EMBL" id="MFC4986295.1"/>
    </source>
</evidence>
<organism evidence="3 4">
    <name type="scientific">Saliphagus infecundisoli</name>
    <dbReference type="NCBI Taxonomy" id="1849069"/>
    <lineage>
        <taxon>Archaea</taxon>
        <taxon>Methanobacteriati</taxon>
        <taxon>Methanobacteriota</taxon>
        <taxon>Stenosarchaea group</taxon>
        <taxon>Halobacteria</taxon>
        <taxon>Halobacteriales</taxon>
        <taxon>Natrialbaceae</taxon>
        <taxon>Saliphagus</taxon>
    </lineage>
</organism>
<dbReference type="Proteomes" id="UP001595925">
    <property type="component" value="Unassembled WGS sequence"/>
</dbReference>
<keyword evidence="2" id="KW-0472">Membrane</keyword>
<keyword evidence="2" id="KW-0812">Transmembrane</keyword>
<gene>
    <name evidence="3" type="ORF">ACFPFO_00600</name>
</gene>
<feature type="region of interest" description="Disordered" evidence="1">
    <location>
        <begin position="420"/>
        <end position="510"/>
    </location>
</feature>
<dbReference type="InterPro" id="IPR045782">
    <property type="entry name" value="TrbL_3"/>
</dbReference>
<keyword evidence="2" id="KW-1133">Transmembrane helix</keyword>
<keyword evidence="4" id="KW-1185">Reference proteome</keyword>
<feature type="transmembrane region" description="Helical" evidence="2">
    <location>
        <begin position="216"/>
        <end position="238"/>
    </location>
</feature>
<proteinExistence type="predicted"/>
<dbReference type="RefSeq" id="WP_224829474.1">
    <property type="nucleotide sequence ID" value="NZ_JAIVEF010000013.1"/>
</dbReference>
<evidence type="ECO:0000256" key="1">
    <source>
        <dbReference type="SAM" id="MobiDB-lite"/>
    </source>
</evidence>
<feature type="transmembrane region" description="Helical" evidence="2">
    <location>
        <begin position="349"/>
        <end position="372"/>
    </location>
</feature>
<feature type="compositionally biased region" description="Acidic residues" evidence="1">
    <location>
        <begin position="7"/>
        <end position="19"/>
    </location>
</feature>
<dbReference type="AlphaFoldDB" id="A0ABD5Q9V6"/>
<feature type="transmembrane region" description="Helical" evidence="2">
    <location>
        <begin position="258"/>
        <end position="283"/>
    </location>
</feature>
<feature type="transmembrane region" description="Helical" evidence="2">
    <location>
        <begin position="314"/>
        <end position="337"/>
    </location>
</feature>
<feature type="region of interest" description="Disordered" evidence="1">
    <location>
        <begin position="1"/>
        <end position="71"/>
    </location>
</feature>
<evidence type="ECO:0000313" key="4">
    <source>
        <dbReference type="Proteomes" id="UP001595925"/>
    </source>
</evidence>
<sequence>MSVAEAQENESNESEDDGFGAEPDGSSNISIDYGGGDSEDVVVEDTGEEENSSNENASEVDDGGSGFSPIEDAKNARNAVLDRGRDVAEEHVPGAERLGNIYDTAKAAEETITGGADAVHSPGEWAHSVAVYFTTAALNELIALINALHAYAIQVPAPGEATDPSTWTEPESGFWQTVYSVMSWPLVLGIMWLITQFGISFSYDSAEKRRRSWKRVGFAGLMIFGTFVFFPGLLHLFAELAQEIYPDGEQFISVDGAVRFGLGVIVLAVLVFFKGIIVIAALVAIIAMNFLTYVVGLFWPLMWAAWASHGQARAYGSFGLFIFGGLLALSIIQSIILRFLIFLPLGESVAGTAGSIVLIAFGVGFALAYLPWKFLQKAQLAASIKMGREPTEKALDRTVHRAPGEVKRIASDFYDRGSGEQTTLDQYSTGSGWTSGIRDRFGRSSGGSSTDSGGSGDGGSPTSTTGDGGGSSSRSGSSDGSTGQSVETSNTNQNSVDPIDADYEHQTFDEMEKERIDRILNS</sequence>
<dbReference type="EMBL" id="JBHSJG010000003">
    <property type="protein sequence ID" value="MFC4986295.1"/>
    <property type="molecule type" value="Genomic_DNA"/>
</dbReference>
<feature type="compositionally biased region" description="Polar residues" evidence="1">
    <location>
        <begin position="420"/>
        <end position="434"/>
    </location>
</feature>
<protein>
    <submittedName>
        <fullName evidence="3">Uncharacterized protein</fullName>
    </submittedName>
</protein>
<feature type="compositionally biased region" description="Low complexity" evidence="1">
    <location>
        <begin position="472"/>
        <end position="483"/>
    </location>
</feature>
<name>A0ABD5Q9V6_9EURY</name>
<feature type="transmembrane region" description="Helical" evidence="2">
    <location>
        <begin position="173"/>
        <end position="195"/>
    </location>
</feature>
<feature type="compositionally biased region" description="Polar residues" evidence="1">
    <location>
        <begin position="484"/>
        <end position="496"/>
    </location>
</feature>
<evidence type="ECO:0000256" key="2">
    <source>
        <dbReference type="SAM" id="Phobius"/>
    </source>
</evidence>
<comment type="caution">
    <text evidence="3">The sequence shown here is derived from an EMBL/GenBank/DDBJ whole genome shotgun (WGS) entry which is preliminary data.</text>
</comment>
<accession>A0ABD5Q9V6</accession>
<feature type="compositionally biased region" description="Acidic residues" evidence="1">
    <location>
        <begin position="37"/>
        <end position="62"/>
    </location>
</feature>
<dbReference type="Pfam" id="PF19590">
    <property type="entry name" value="TrbL_3"/>
    <property type="match status" value="1"/>
</dbReference>
<reference evidence="3 4" key="1">
    <citation type="journal article" date="2019" name="Int. J. Syst. Evol. Microbiol.">
        <title>The Global Catalogue of Microorganisms (GCM) 10K type strain sequencing project: providing services to taxonomists for standard genome sequencing and annotation.</title>
        <authorList>
            <consortium name="The Broad Institute Genomics Platform"/>
            <consortium name="The Broad Institute Genome Sequencing Center for Infectious Disease"/>
            <person name="Wu L."/>
            <person name="Ma J."/>
        </authorList>
    </citation>
    <scope>NUCLEOTIDE SEQUENCE [LARGE SCALE GENOMIC DNA]</scope>
    <source>
        <strain evidence="3 4">CGMCC 1.15824</strain>
    </source>
</reference>